<reference evidence="2 3" key="1">
    <citation type="submission" date="2016-10" db="EMBL/GenBank/DDBJ databases">
        <authorList>
            <person name="de Groot N.N."/>
        </authorList>
    </citation>
    <scope>NUCLEOTIDE SEQUENCE [LARGE SCALE GENOMIC DNA]</scope>
    <source>
        <strain evidence="2 3">CGMCC 1.10836</strain>
    </source>
</reference>
<proteinExistence type="predicted"/>
<dbReference type="AlphaFoldDB" id="A0A1H8J248"/>
<dbReference type="Proteomes" id="UP000183002">
    <property type="component" value="Unassembled WGS sequence"/>
</dbReference>
<name>A0A1H8J248_9RHOB</name>
<dbReference type="EMBL" id="FOCO01000023">
    <property type="protein sequence ID" value="SEN75030.1"/>
    <property type="molecule type" value="Genomic_DNA"/>
</dbReference>
<protein>
    <recommendedName>
        <fullName evidence="4">Antifreeze glycopeptide polyprotein</fullName>
    </recommendedName>
</protein>
<keyword evidence="3" id="KW-1185">Reference proteome</keyword>
<accession>A0A1H8J248</accession>
<evidence type="ECO:0000313" key="2">
    <source>
        <dbReference type="EMBL" id="SEN75030.1"/>
    </source>
</evidence>
<gene>
    <name evidence="2" type="ORF">SAMN05216227_102317</name>
</gene>
<dbReference type="RefSeq" id="WP_050518941.1">
    <property type="nucleotide sequence ID" value="NZ_FOCO01000023.1"/>
</dbReference>
<feature type="signal peptide" evidence="1">
    <location>
        <begin position="1"/>
        <end position="20"/>
    </location>
</feature>
<sequence length="513" mass="54350">MGSKKAPLFALIATFAVVGAARAEAPLSVIDWLSSSVSTPAAPVPPPEASVTGIGGAVPQNVIVSVLGGPSPDAAGVLSPSVTGLPLDLWGFGEVEKIAALISVKRDDGLPSLQRVLMTLMLAQADAPADAGGRGILLMARTDKLLEMGALEEANALIAAAGKMSPQVFRRYFDIAMLTGTEDAACATLRETPDLAPTYPARIFCLARSGDWGGSALTLRMAQALGYVDAADDALLSRFLDPDLYEGEPALLPPTPVTPLAWRMLEAIGEGLPTAHLPLAFSHAELRETAGWKAQLEAAERLGRASVLSPNRLMGIYTERLPAASGGVWDRVEAFQHFETALKAADPGAVAIALPKAWEKMTEAALEVPFAELFAERLLRLPLKDAAAALTFQISLLSTQYEIAAQNHTPLDAREAFLIGIARGTLQTVTPPDSLSRAIAPAFTRPVPPADLLALLDENRLGEAILHAVDRIERGLHGDLRGVTEGLSLFRHVGLEDLARRTALELLLLERRG</sequence>
<evidence type="ECO:0000256" key="1">
    <source>
        <dbReference type="SAM" id="SignalP"/>
    </source>
</evidence>
<evidence type="ECO:0000313" key="3">
    <source>
        <dbReference type="Proteomes" id="UP000183002"/>
    </source>
</evidence>
<evidence type="ECO:0008006" key="4">
    <source>
        <dbReference type="Google" id="ProtNLM"/>
    </source>
</evidence>
<feature type="chain" id="PRO_5010367822" description="Antifreeze glycopeptide polyprotein" evidence="1">
    <location>
        <begin position="21"/>
        <end position="513"/>
    </location>
</feature>
<dbReference type="OrthoDB" id="7929427at2"/>
<organism evidence="2 3">
    <name type="scientific">Pseudorhodobacter antarcticus</name>
    <dbReference type="NCBI Taxonomy" id="1077947"/>
    <lineage>
        <taxon>Bacteria</taxon>
        <taxon>Pseudomonadati</taxon>
        <taxon>Pseudomonadota</taxon>
        <taxon>Alphaproteobacteria</taxon>
        <taxon>Rhodobacterales</taxon>
        <taxon>Paracoccaceae</taxon>
        <taxon>Pseudorhodobacter</taxon>
    </lineage>
</organism>
<keyword evidence="1" id="KW-0732">Signal</keyword>
<dbReference type="STRING" id="1077947.SAMN05216227_102317"/>